<evidence type="ECO:0000256" key="2">
    <source>
        <dbReference type="ARBA" id="ARBA00022737"/>
    </source>
</evidence>
<keyword evidence="2" id="KW-0677">Repeat</keyword>
<evidence type="ECO:0000313" key="5">
    <source>
        <dbReference type="Proteomes" id="UP001320148"/>
    </source>
</evidence>
<protein>
    <recommendedName>
        <fullName evidence="6">Transferase</fullName>
    </recommendedName>
</protein>
<dbReference type="SUPFAM" id="SSF51161">
    <property type="entry name" value="Trimeric LpxA-like enzymes"/>
    <property type="match status" value="1"/>
</dbReference>
<dbReference type="CDD" id="cd04647">
    <property type="entry name" value="LbH_MAT_like"/>
    <property type="match status" value="1"/>
</dbReference>
<keyword evidence="1" id="KW-0808">Transferase</keyword>
<keyword evidence="3" id="KW-0012">Acyltransferase</keyword>
<dbReference type="RefSeq" id="WP_276574646.1">
    <property type="nucleotide sequence ID" value="NZ_AP024488.1"/>
</dbReference>
<accession>A0ABM7PCC9</accession>
<keyword evidence="5" id="KW-1185">Reference proteome</keyword>
<sequence>MKQRAQVFSLHVLSRLFRLFHPMGRPLRRLTHTARFMAHVKNAPPSTQCDGPVRIIGTGRITLGKQCRFGRECEFTTEEKGKIMLGDNIRLNRGVTLTSYAQVRIGSFTIVGEFSSIRDANHGMEMGTPMRLQPHTSAPITIGRDVWIGRGSCILPGVTIGDGTIIGANSVVTQDIPSHTIAAGAPARILRARE</sequence>
<evidence type="ECO:0000256" key="1">
    <source>
        <dbReference type="ARBA" id="ARBA00022679"/>
    </source>
</evidence>
<name>A0ABM7PCC9_9BACT</name>
<dbReference type="Pfam" id="PF00132">
    <property type="entry name" value="Hexapep"/>
    <property type="match status" value="1"/>
</dbReference>
<dbReference type="PANTHER" id="PTHR23416">
    <property type="entry name" value="SIALIC ACID SYNTHASE-RELATED"/>
    <property type="match status" value="1"/>
</dbReference>
<dbReference type="PROSITE" id="PS00101">
    <property type="entry name" value="HEXAPEP_TRANSFERASES"/>
    <property type="match status" value="1"/>
</dbReference>
<organism evidence="4 5">
    <name type="scientific">Desulfoluna limicola</name>
    <dbReference type="NCBI Taxonomy" id="2810562"/>
    <lineage>
        <taxon>Bacteria</taxon>
        <taxon>Pseudomonadati</taxon>
        <taxon>Thermodesulfobacteriota</taxon>
        <taxon>Desulfobacteria</taxon>
        <taxon>Desulfobacterales</taxon>
        <taxon>Desulfolunaceae</taxon>
        <taxon>Desulfoluna</taxon>
    </lineage>
</organism>
<gene>
    <name evidence="4" type="ORF">DSLASN_08300</name>
</gene>
<dbReference type="Gene3D" id="2.160.10.10">
    <property type="entry name" value="Hexapeptide repeat proteins"/>
    <property type="match status" value="1"/>
</dbReference>
<dbReference type="InterPro" id="IPR051159">
    <property type="entry name" value="Hexapeptide_acetyltransf"/>
</dbReference>
<dbReference type="InterPro" id="IPR018357">
    <property type="entry name" value="Hexapep_transf_CS"/>
</dbReference>
<proteinExistence type="predicted"/>
<reference evidence="4 5" key="1">
    <citation type="submission" date="2021-02" db="EMBL/GenBank/DDBJ databases">
        <title>Complete genome of Desulfoluna sp. strain ASN36.</title>
        <authorList>
            <person name="Takahashi A."/>
            <person name="Kojima H."/>
            <person name="Fukui M."/>
        </authorList>
    </citation>
    <scope>NUCLEOTIDE SEQUENCE [LARGE SCALE GENOMIC DNA]</scope>
    <source>
        <strain evidence="4 5">ASN36</strain>
    </source>
</reference>
<dbReference type="EMBL" id="AP024488">
    <property type="protein sequence ID" value="BCS95198.1"/>
    <property type="molecule type" value="Genomic_DNA"/>
</dbReference>
<evidence type="ECO:0000256" key="3">
    <source>
        <dbReference type="ARBA" id="ARBA00023315"/>
    </source>
</evidence>
<evidence type="ECO:0000313" key="4">
    <source>
        <dbReference type="EMBL" id="BCS95198.1"/>
    </source>
</evidence>
<dbReference type="InterPro" id="IPR011004">
    <property type="entry name" value="Trimer_LpxA-like_sf"/>
</dbReference>
<dbReference type="InterPro" id="IPR001451">
    <property type="entry name" value="Hexapep"/>
</dbReference>
<dbReference type="Proteomes" id="UP001320148">
    <property type="component" value="Chromosome"/>
</dbReference>
<evidence type="ECO:0008006" key="6">
    <source>
        <dbReference type="Google" id="ProtNLM"/>
    </source>
</evidence>